<dbReference type="InterPro" id="IPR008271">
    <property type="entry name" value="Ser/Thr_kinase_AS"/>
</dbReference>
<feature type="transmembrane region" description="Helical" evidence="2">
    <location>
        <begin position="168"/>
        <end position="189"/>
    </location>
</feature>
<dbReference type="SUPFAM" id="SSF56112">
    <property type="entry name" value="Protein kinase-like (PK-like)"/>
    <property type="match status" value="1"/>
</dbReference>
<dbReference type="GO" id="GO:0004672">
    <property type="term" value="F:protein kinase activity"/>
    <property type="evidence" value="ECO:0007669"/>
    <property type="project" value="InterPro"/>
</dbReference>
<organism evidence="4 5">
    <name type="scientific">Blastococcus saxobsidens</name>
    <dbReference type="NCBI Taxonomy" id="138336"/>
    <lineage>
        <taxon>Bacteria</taxon>
        <taxon>Bacillati</taxon>
        <taxon>Actinomycetota</taxon>
        <taxon>Actinomycetes</taxon>
        <taxon>Geodermatophilales</taxon>
        <taxon>Geodermatophilaceae</taxon>
        <taxon>Blastococcus</taxon>
    </lineage>
</organism>
<evidence type="ECO:0000313" key="4">
    <source>
        <dbReference type="EMBL" id="RZU33383.1"/>
    </source>
</evidence>
<evidence type="ECO:0000256" key="2">
    <source>
        <dbReference type="SAM" id="Phobius"/>
    </source>
</evidence>
<protein>
    <submittedName>
        <fullName evidence="4">PAP2 superfamily protein</fullName>
    </submittedName>
</protein>
<feature type="region of interest" description="Disordered" evidence="1">
    <location>
        <begin position="1"/>
        <end position="42"/>
    </location>
</feature>
<name>A0A4Q7YAF9_9ACTN</name>
<proteinExistence type="predicted"/>
<feature type="compositionally biased region" description="Low complexity" evidence="1">
    <location>
        <begin position="7"/>
        <end position="18"/>
    </location>
</feature>
<reference evidence="4 5" key="1">
    <citation type="submission" date="2019-02" db="EMBL/GenBank/DDBJ databases">
        <title>Sequencing the genomes of 1000 actinobacteria strains.</title>
        <authorList>
            <person name="Klenk H.-P."/>
        </authorList>
    </citation>
    <scope>NUCLEOTIDE SEQUENCE [LARGE SCALE GENOMIC DNA]</scope>
    <source>
        <strain evidence="4 5">DSM 44509</strain>
    </source>
</reference>
<feature type="transmembrane region" description="Helical" evidence="2">
    <location>
        <begin position="224"/>
        <end position="243"/>
    </location>
</feature>
<dbReference type="InterPro" id="IPR000326">
    <property type="entry name" value="PAP2/HPO"/>
</dbReference>
<dbReference type="Gene3D" id="1.10.510.10">
    <property type="entry name" value="Transferase(Phosphotransferase) domain 1"/>
    <property type="match status" value="1"/>
</dbReference>
<feature type="transmembrane region" description="Helical" evidence="2">
    <location>
        <begin position="201"/>
        <end position="218"/>
    </location>
</feature>
<accession>A0A4Q7YAF9</accession>
<feature type="transmembrane region" description="Helical" evidence="2">
    <location>
        <begin position="130"/>
        <end position="148"/>
    </location>
</feature>
<gene>
    <name evidence="4" type="ORF">BKA19_3104</name>
</gene>
<feature type="transmembrane region" description="Helical" evidence="2">
    <location>
        <begin position="51"/>
        <end position="75"/>
    </location>
</feature>
<keyword evidence="5" id="KW-1185">Reference proteome</keyword>
<evidence type="ECO:0000256" key="1">
    <source>
        <dbReference type="SAM" id="MobiDB-lite"/>
    </source>
</evidence>
<feature type="transmembrane region" description="Helical" evidence="2">
    <location>
        <begin position="546"/>
        <end position="569"/>
    </location>
</feature>
<dbReference type="RefSeq" id="WP_104526767.1">
    <property type="nucleotide sequence ID" value="NZ_POQT01000002.1"/>
</dbReference>
<dbReference type="OrthoDB" id="5242664at2"/>
<keyword evidence="2" id="KW-1133">Transmembrane helix</keyword>
<dbReference type="EMBL" id="SHKV01000001">
    <property type="protein sequence ID" value="RZU33383.1"/>
    <property type="molecule type" value="Genomic_DNA"/>
</dbReference>
<dbReference type="SUPFAM" id="SSF48317">
    <property type="entry name" value="Acid phosphatase/Vanadium-dependent haloperoxidase"/>
    <property type="match status" value="1"/>
</dbReference>
<dbReference type="Proteomes" id="UP000292507">
    <property type="component" value="Unassembled WGS sequence"/>
</dbReference>
<dbReference type="PROSITE" id="PS00108">
    <property type="entry name" value="PROTEIN_KINASE_ST"/>
    <property type="match status" value="1"/>
</dbReference>
<dbReference type="InterPro" id="IPR036938">
    <property type="entry name" value="PAP2/HPO_sf"/>
</dbReference>
<feature type="transmembrane region" description="Helical" evidence="2">
    <location>
        <begin position="100"/>
        <end position="123"/>
    </location>
</feature>
<comment type="caution">
    <text evidence="4">The sequence shown here is derived from an EMBL/GenBank/DDBJ whole genome shotgun (WGS) entry which is preliminary data.</text>
</comment>
<dbReference type="InterPro" id="IPR011009">
    <property type="entry name" value="Kinase-like_dom_sf"/>
</dbReference>
<dbReference type="AlphaFoldDB" id="A0A4Q7YAF9"/>
<evidence type="ECO:0000259" key="3">
    <source>
        <dbReference type="Pfam" id="PF01569"/>
    </source>
</evidence>
<dbReference type="Gene3D" id="1.20.144.10">
    <property type="entry name" value="Phosphatidic acid phosphatase type 2/haloperoxidase"/>
    <property type="match status" value="1"/>
</dbReference>
<evidence type="ECO:0000313" key="5">
    <source>
        <dbReference type="Proteomes" id="UP000292507"/>
    </source>
</evidence>
<feature type="domain" description="Phosphatidic acid phosphatase type 2/haloperoxidase" evidence="3">
    <location>
        <begin position="134"/>
        <end position="243"/>
    </location>
</feature>
<keyword evidence="2" id="KW-0472">Membrane</keyword>
<keyword evidence="2" id="KW-0812">Transmembrane</keyword>
<dbReference type="Pfam" id="PF01569">
    <property type="entry name" value="PAP2"/>
    <property type="match status" value="1"/>
</dbReference>
<sequence>MASLPQALPEPRAAGPAERPAPPPVARVRRRRRPSGEPPPLPRQLRASGRWWLGLSALVLLACVAVVATGTIRYVDVADTRVLQAIAEIRSPALTAVAEVLGLLASDPVLHAIWLVDLVLLAVFRRWRHLMVWLGVGLLVINVGAAMATTLQRPRPFEVEVLGEWSGFAMPSLPVTVLAALLVSTLYSLVPPGRKRTVGKWVVCGLLVLTAASRLYLAQDHPTGVLAGVVLGVATPLAAFRLLTPNSVHPVRYTRARPAHLDVSGDRGAAIVRALRDQLGLVVTDVSPFGLAGSGGSTPLKITVKADDTVRADESCVFGKLYAATHVRSDRWYKLGRTLLYGRLEDEKPFQSVRRLVQYEDYILRLFSDGGLRVPQPLGIVEITPEREYLLVTEFIAGAREAGEAEIDDAVIDQGLGIVRRMWEIGMAHRDIKPANLLVRDGTLYLIDSAFAEVRPSPWRQAVDLANMMLVLALRTDAERVYRRARLHFSDEEIAEAFAATRGLTMPSQLRRMLRQQGRDLQDQFLALLPFRLPPVRIQRWTWRRAGLTVVALAAAAIAAYVSAGVLAAPL</sequence>